<keyword evidence="13" id="KW-0274">FAD</keyword>
<keyword evidence="7" id="KW-0285">Flavoprotein</keyword>
<dbReference type="Gene3D" id="2.40.30.30">
    <property type="entry name" value="Riboflavin kinase-like"/>
    <property type="match status" value="1"/>
</dbReference>
<evidence type="ECO:0000256" key="8">
    <source>
        <dbReference type="ARBA" id="ARBA00022643"/>
    </source>
</evidence>
<dbReference type="InterPro" id="IPR015864">
    <property type="entry name" value="FAD_synthase"/>
</dbReference>
<keyword evidence="14" id="KW-0067">ATP-binding</keyword>
<dbReference type="FunFam" id="2.40.30.30:FF:000003">
    <property type="entry name" value="Riboflavin biosynthesis protein"/>
    <property type="match status" value="1"/>
</dbReference>
<dbReference type="NCBIfam" id="NF004160">
    <property type="entry name" value="PRK05627.1-3"/>
    <property type="match status" value="1"/>
</dbReference>
<keyword evidence="10" id="KW-0548">Nucleotidyltransferase</keyword>
<dbReference type="SUPFAM" id="SSF52374">
    <property type="entry name" value="Nucleotidylyl transferase"/>
    <property type="match status" value="1"/>
</dbReference>
<dbReference type="Pfam" id="PF01687">
    <property type="entry name" value="Flavokinase"/>
    <property type="match status" value="1"/>
</dbReference>
<dbReference type="Gene3D" id="3.40.50.620">
    <property type="entry name" value="HUPs"/>
    <property type="match status" value="1"/>
</dbReference>
<dbReference type="GO" id="GO:0009398">
    <property type="term" value="P:FMN biosynthetic process"/>
    <property type="evidence" value="ECO:0007669"/>
    <property type="project" value="UniProtKB-UniPathway"/>
</dbReference>
<evidence type="ECO:0000256" key="5">
    <source>
        <dbReference type="ARBA" id="ARBA00012393"/>
    </source>
</evidence>
<dbReference type="NCBIfam" id="TIGR00083">
    <property type="entry name" value="ribF"/>
    <property type="match status" value="1"/>
</dbReference>
<keyword evidence="12" id="KW-0418">Kinase</keyword>
<evidence type="ECO:0000256" key="14">
    <source>
        <dbReference type="ARBA" id="ARBA00022840"/>
    </source>
</evidence>
<name>A0A6J7J3K8_9ZZZZ</name>
<dbReference type="GO" id="GO:0009231">
    <property type="term" value="P:riboflavin biosynthetic process"/>
    <property type="evidence" value="ECO:0007669"/>
    <property type="project" value="InterPro"/>
</dbReference>
<dbReference type="PIRSF" id="PIRSF004491">
    <property type="entry name" value="FAD_Synth"/>
    <property type="match status" value="1"/>
</dbReference>
<evidence type="ECO:0000256" key="6">
    <source>
        <dbReference type="ARBA" id="ARBA00018483"/>
    </source>
</evidence>
<comment type="pathway">
    <text evidence="2">Cofactor biosynthesis; FMN biosynthesis; FMN from riboflavin (ATP route): step 1/1.</text>
</comment>
<evidence type="ECO:0000256" key="2">
    <source>
        <dbReference type="ARBA" id="ARBA00005201"/>
    </source>
</evidence>
<dbReference type="EC" id="2.7.1.26" evidence="4"/>
<dbReference type="GO" id="GO:0005524">
    <property type="term" value="F:ATP binding"/>
    <property type="evidence" value="ECO:0007669"/>
    <property type="project" value="UniProtKB-KW"/>
</dbReference>
<evidence type="ECO:0000256" key="12">
    <source>
        <dbReference type="ARBA" id="ARBA00022777"/>
    </source>
</evidence>
<evidence type="ECO:0000256" key="15">
    <source>
        <dbReference type="ARBA" id="ARBA00023268"/>
    </source>
</evidence>
<dbReference type="InterPro" id="IPR002606">
    <property type="entry name" value="Riboflavin_kinase_bac"/>
</dbReference>
<dbReference type="CDD" id="cd02064">
    <property type="entry name" value="FAD_synthetase_N"/>
    <property type="match status" value="1"/>
</dbReference>
<dbReference type="EMBL" id="CAFBNB010000205">
    <property type="protein sequence ID" value="CAB4937666.1"/>
    <property type="molecule type" value="Genomic_DNA"/>
</dbReference>
<evidence type="ECO:0000256" key="1">
    <source>
        <dbReference type="ARBA" id="ARBA00004726"/>
    </source>
</evidence>
<evidence type="ECO:0000256" key="11">
    <source>
        <dbReference type="ARBA" id="ARBA00022741"/>
    </source>
</evidence>
<dbReference type="Pfam" id="PF06574">
    <property type="entry name" value="FAD_syn"/>
    <property type="match status" value="1"/>
</dbReference>
<dbReference type="GO" id="GO:0006747">
    <property type="term" value="P:FAD biosynthetic process"/>
    <property type="evidence" value="ECO:0007669"/>
    <property type="project" value="UniProtKB-UniPathway"/>
</dbReference>
<keyword evidence="8" id="KW-0288">FMN</keyword>
<dbReference type="SUPFAM" id="SSF82114">
    <property type="entry name" value="Riboflavin kinase-like"/>
    <property type="match status" value="1"/>
</dbReference>
<comment type="similarity">
    <text evidence="3">Belongs to the RibF family.</text>
</comment>
<evidence type="ECO:0000256" key="9">
    <source>
        <dbReference type="ARBA" id="ARBA00022679"/>
    </source>
</evidence>
<evidence type="ECO:0000256" key="7">
    <source>
        <dbReference type="ARBA" id="ARBA00022630"/>
    </source>
</evidence>
<proteinExistence type="inferred from homology"/>
<protein>
    <recommendedName>
        <fullName evidence="6">Bifunctional riboflavin kinase/FMN adenylyltransferase</fullName>
        <ecNumber evidence="4">2.7.1.26</ecNumber>
        <ecNumber evidence="5">2.7.7.2</ecNumber>
    </recommendedName>
</protein>
<accession>A0A6J7J3K8</accession>
<organism evidence="17">
    <name type="scientific">freshwater metagenome</name>
    <dbReference type="NCBI Taxonomy" id="449393"/>
    <lineage>
        <taxon>unclassified sequences</taxon>
        <taxon>metagenomes</taxon>
        <taxon>ecological metagenomes</taxon>
    </lineage>
</organism>
<dbReference type="InterPro" id="IPR014729">
    <property type="entry name" value="Rossmann-like_a/b/a_fold"/>
</dbReference>
<dbReference type="PANTHER" id="PTHR22749:SF6">
    <property type="entry name" value="RIBOFLAVIN KINASE"/>
    <property type="match status" value="1"/>
</dbReference>
<dbReference type="FunFam" id="3.40.50.620:FF:000021">
    <property type="entry name" value="Riboflavin biosynthesis protein"/>
    <property type="match status" value="1"/>
</dbReference>
<reference evidence="17" key="1">
    <citation type="submission" date="2020-05" db="EMBL/GenBank/DDBJ databases">
        <authorList>
            <person name="Chiriac C."/>
            <person name="Salcher M."/>
            <person name="Ghai R."/>
            <person name="Kavagutti S V."/>
        </authorList>
    </citation>
    <scope>NUCLEOTIDE SEQUENCE</scope>
</reference>
<dbReference type="UniPathway" id="UPA00276">
    <property type="reaction ID" value="UER00406"/>
</dbReference>
<dbReference type="NCBIfam" id="TIGR00125">
    <property type="entry name" value="cyt_tran_rel"/>
    <property type="match status" value="1"/>
</dbReference>
<keyword evidence="9" id="KW-0808">Transferase</keyword>
<evidence type="ECO:0000256" key="10">
    <source>
        <dbReference type="ARBA" id="ARBA00022695"/>
    </source>
</evidence>
<comment type="pathway">
    <text evidence="1">Cofactor biosynthesis; FAD biosynthesis; FAD from FMN: step 1/1.</text>
</comment>
<dbReference type="GO" id="GO:0008531">
    <property type="term" value="F:riboflavin kinase activity"/>
    <property type="evidence" value="ECO:0007669"/>
    <property type="project" value="UniProtKB-EC"/>
</dbReference>
<sequence length="306" mass="32692">MSGRYGAGEHPGGAVACIGVFDGVHKGHQALIAQAKDEASRAGIPLVAVTFDPHPEAVIRPGHAPQSLATVDQRVELLMAAGADAVEVLVFDESMARESPTEFVQSVLVERLRAKVVVVGENFLFGAHAAGNVSVLAELGTSRGFKVRAVPLASDEAPWSSSRIRRLLAAGAIDEANDMLGRAYSIDGLVVHGDHRGRELGYPTANLQAAGDPVIPSDGVYAGWLSVDGEPMSAAISVGTNPQFEGNERRIETYAIDRTGLDLYGRQVRVAFEERLRGQEVFDTLDAFLAQMADDVQRARLRLART</sequence>
<evidence type="ECO:0000256" key="4">
    <source>
        <dbReference type="ARBA" id="ARBA00012105"/>
    </source>
</evidence>
<dbReference type="SMART" id="SM00904">
    <property type="entry name" value="Flavokinase"/>
    <property type="match status" value="1"/>
</dbReference>
<dbReference type="InterPro" id="IPR004821">
    <property type="entry name" value="Cyt_trans-like"/>
</dbReference>
<dbReference type="GO" id="GO:0003919">
    <property type="term" value="F:FMN adenylyltransferase activity"/>
    <property type="evidence" value="ECO:0007669"/>
    <property type="project" value="UniProtKB-EC"/>
</dbReference>
<evidence type="ECO:0000259" key="16">
    <source>
        <dbReference type="SMART" id="SM00904"/>
    </source>
</evidence>
<dbReference type="UniPathway" id="UPA00277">
    <property type="reaction ID" value="UER00407"/>
</dbReference>
<dbReference type="EC" id="2.7.7.2" evidence="5"/>
<dbReference type="AlphaFoldDB" id="A0A6J7J3K8"/>
<evidence type="ECO:0000313" key="17">
    <source>
        <dbReference type="EMBL" id="CAB4937666.1"/>
    </source>
</evidence>
<gene>
    <name evidence="17" type="ORF">UFOPK3720_01080</name>
</gene>
<feature type="domain" description="Riboflavin kinase" evidence="16">
    <location>
        <begin position="179"/>
        <end position="304"/>
    </location>
</feature>
<dbReference type="InterPro" id="IPR023465">
    <property type="entry name" value="Riboflavin_kinase_dom_sf"/>
</dbReference>
<keyword evidence="11" id="KW-0547">Nucleotide-binding</keyword>
<dbReference type="InterPro" id="IPR023468">
    <property type="entry name" value="Riboflavin_kinase"/>
</dbReference>
<dbReference type="PANTHER" id="PTHR22749">
    <property type="entry name" value="RIBOFLAVIN KINASE/FMN ADENYLYLTRANSFERASE"/>
    <property type="match status" value="1"/>
</dbReference>
<evidence type="ECO:0000256" key="13">
    <source>
        <dbReference type="ARBA" id="ARBA00022827"/>
    </source>
</evidence>
<evidence type="ECO:0000256" key="3">
    <source>
        <dbReference type="ARBA" id="ARBA00010214"/>
    </source>
</evidence>
<dbReference type="InterPro" id="IPR015865">
    <property type="entry name" value="Riboflavin_kinase_bac/euk"/>
</dbReference>
<keyword evidence="15" id="KW-0511">Multifunctional enzyme</keyword>